<dbReference type="PANTHER" id="PTHR31374">
    <property type="entry name" value="AUXIN-INDUCED PROTEIN-LIKE-RELATED"/>
    <property type="match status" value="1"/>
</dbReference>
<reference evidence="3" key="1">
    <citation type="submission" date="2025-08" db="UniProtKB">
        <authorList>
            <consortium name="RefSeq"/>
        </authorList>
    </citation>
    <scope>IDENTIFICATION</scope>
    <source>
        <tissue evidence="3">Leaves</tissue>
    </source>
</reference>
<dbReference type="InParanoid" id="A0A2I4GVZ2"/>
<evidence type="ECO:0000313" key="2">
    <source>
        <dbReference type="Proteomes" id="UP000235220"/>
    </source>
</evidence>
<dbReference type="KEGG" id="jre:109011353"/>
<organism evidence="2 3">
    <name type="scientific">Juglans regia</name>
    <name type="common">English walnut</name>
    <dbReference type="NCBI Taxonomy" id="51240"/>
    <lineage>
        <taxon>Eukaryota</taxon>
        <taxon>Viridiplantae</taxon>
        <taxon>Streptophyta</taxon>
        <taxon>Embryophyta</taxon>
        <taxon>Tracheophyta</taxon>
        <taxon>Spermatophyta</taxon>
        <taxon>Magnoliopsida</taxon>
        <taxon>eudicotyledons</taxon>
        <taxon>Gunneridae</taxon>
        <taxon>Pentapetalae</taxon>
        <taxon>rosids</taxon>
        <taxon>fabids</taxon>
        <taxon>Fagales</taxon>
        <taxon>Juglandaceae</taxon>
        <taxon>Juglans</taxon>
    </lineage>
</organism>
<protein>
    <submittedName>
        <fullName evidence="3">Auxin-responsive protein SAUR36-like</fullName>
    </submittedName>
</protein>
<name>A0A2I4GVZ2_JUGRE</name>
<evidence type="ECO:0000256" key="1">
    <source>
        <dbReference type="ARBA" id="ARBA00006974"/>
    </source>
</evidence>
<keyword evidence="2" id="KW-1185">Reference proteome</keyword>
<gene>
    <name evidence="3" type="primary">LOC109011353</name>
</gene>
<dbReference type="PANTHER" id="PTHR31374:SF304">
    <property type="entry name" value="OS04G0537100 PROTEIN"/>
    <property type="match status" value="1"/>
</dbReference>
<evidence type="ECO:0000313" key="3">
    <source>
        <dbReference type="RefSeq" id="XP_018848064.1"/>
    </source>
</evidence>
<dbReference type="Pfam" id="PF02519">
    <property type="entry name" value="Auxin_inducible"/>
    <property type="match status" value="1"/>
</dbReference>
<accession>A0A2I4GVZ2</accession>
<sequence>MRKTRGFRLGRKLVKVFKWIIRPRKNPRRYCHLDPTNRDGTLNPLSKILTLARCFRRGAKELCFPKSHPDYIRVGQDPVETTKKPAAGGVPKGHLAVYVGDPDDDTHRYVVPVIYFNHPLFGELLQEAEKVYGFNHPGGITIPCGVSEFESVQTQIAAVERLHRSRWSRP</sequence>
<comment type="similarity">
    <text evidence="1">Belongs to the ARG7 family.</text>
</comment>
<proteinExistence type="inferred from homology"/>
<dbReference type="AlphaFoldDB" id="A0A2I4GVZ2"/>
<dbReference type="InterPro" id="IPR003676">
    <property type="entry name" value="SAUR_fam"/>
</dbReference>
<dbReference type="RefSeq" id="XP_018848064.1">
    <property type="nucleotide sequence ID" value="XM_018992519.2"/>
</dbReference>
<dbReference type="FunCoup" id="A0A2I4GVZ2">
    <property type="interactions" value="270"/>
</dbReference>
<dbReference type="STRING" id="51240.A0A2I4GVZ2"/>
<dbReference type="OrthoDB" id="1026046at2759"/>
<dbReference type="Proteomes" id="UP000235220">
    <property type="component" value="Chromosome 2"/>
</dbReference>
<dbReference type="GeneID" id="109011353"/>
<dbReference type="GO" id="GO:0009733">
    <property type="term" value="P:response to auxin"/>
    <property type="evidence" value="ECO:0007669"/>
    <property type="project" value="InterPro"/>
</dbReference>